<dbReference type="Pfam" id="PF04892">
    <property type="entry name" value="VanZ"/>
    <property type="match status" value="1"/>
</dbReference>
<evidence type="ECO:0000256" key="1">
    <source>
        <dbReference type="SAM" id="Phobius"/>
    </source>
</evidence>
<dbReference type="KEGG" id="cgv:CGLAU_12020"/>
<name>A0A1Q2HZQ7_9CORY</name>
<feature type="transmembrane region" description="Helical" evidence="1">
    <location>
        <begin position="79"/>
        <end position="101"/>
    </location>
</feature>
<organism evidence="3 4">
    <name type="scientific">Corynebacterium glaucum</name>
    <dbReference type="NCBI Taxonomy" id="187491"/>
    <lineage>
        <taxon>Bacteria</taxon>
        <taxon>Bacillati</taxon>
        <taxon>Actinomycetota</taxon>
        <taxon>Actinomycetes</taxon>
        <taxon>Mycobacteriales</taxon>
        <taxon>Corynebacteriaceae</taxon>
        <taxon>Corynebacterium</taxon>
    </lineage>
</organism>
<keyword evidence="1" id="KW-0812">Transmembrane</keyword>
<dbReference type="InterPro" id="IPR053150">
    <property type="entry name" value="Teicoplanin_resist-assoc"/>
</dbReference>
<keyword evidence="1" id="KW-1133">Transmembrane helix</keyword>
<reference evidence="3 4" key="1">
    <citation type="submission" date="2016-12" db="EMBL/GenBank/DDBJ databases">
        <authorList>
            <person name="Song W.-J."/>
            <person name="Kurnit D.M."/>
        </authorList>
    </citation>
    <scope>NUCLEOTIDE SEQUENCE [LARGE SCALE GENOMIC DNA]</scope>
    <source>
        <strain evidence="3 4">DSM 30827</strain>
    </source>
</reference>
<keyword evidence="1" id="KW-0472">Membrane</keyword>
<dbReference type="Proteomes" id="UP000217209">
    <property type="component" value="Chromosome"/>
</dbReference>
<sequence length="151" mass="16268">MAALLVATLVVLVTFGKAYIELPGVWESAVHQRRQIRINPLQTFHTGAAWWAPWVNLIGNMALFAPIGFIAYRDSILRATAIGFALSLGIETGQFIFAAGFSDLDDIISNTLGALVGAALASRWRPYESYWVIAAGSAIVLTIFAALTTIA</sequence>
<dbReference type="PANTHER" id="PTHR36834:SF2">
    <property type="entry name" value="MEMBRANE PROTEIN"/>
    <property type="match status" value="1"/>
</dbReference>
<feature type="domain" description="VanZ-like" evidence="2">
    <location>
        <begin position="5"/>
        <end position="122"/>
    </location>
</feature>
<feature type="transmembrane region" description="Helical" evidence="1">
    <location>
        <begin position="51"/>
        <end position="72"/>
    </location>
</feature>
<feature type="transmembrane region" description="Helical" evidence="1">
    <location>
        <begin position="131"/>
        <end position="150"/>
    </location>
</feature>
<dbReference type="AlphaFoldDB" id="A0A1Q2HZQ7"/>
<gene>
    <name evidence="3" type="ORF">CGLAU_12020</name>
</gene>
<proteinExistence type="predicted"/>
<dbReference type="RefSeq" id="WP_157731394.1">
    <property type="nucleotide sequence ID" value="NZ_CALTZW010000019.1"/>
</dbReference>
<protein>
    <submittedName>
        <fullName evidence="3">VanZ like family protein</fullName>
    </submittedName>
</protein>
<evidence type="ECO:0000313" key="4">
    <source>
        <dbReference type="Proteomes" id="UP000217209"/>
    </source>
</evidence>
<dbReference type="InterPro" id="IPR006976">
    <property type="entry name" value="VanZ-like"/>
</dbReference>
<keyword evidence="4" id="KW-1185">Reference proteome</keyword>
<dbReference type="EMBL" id="CP019688">
    <property type="protein sequence ID" value="AQQ16332.1"/>
    <property type="molecule type" value="Genomic_DNA"/>
</dbReference>
<evidence type="ECO:0000259" key="2">
    <source>
        <dbReference type="Pfam" id="PF04892"/>
    </source>
</evidence>
<accession>A0A1Q2HZQ7</accession>
<evidence type="ECO:0000313" key="3">
    <source>
        <dbReference type="EMBL" id="AQQ16332.1"/>
    </source>
</evidence>
<dbReference type="OrthoDB" id="4822551at2"/>
<dbReference type="PANTHER" id="PTHR36834">
    <property type="entry name" value="MEMBRANE PROTEIN-RELATED"/>
    <property type="match status" value="1"/>
</dbReference>